<dbReference type="InterPro" id="IPR037522">
    <property type="entry name" value="HD_GYP_dom"/>
</dbReference>
<dbReference type="CDD" id="cd00077">
    <property type="entry name" value="HDc"/>
    <property type="match status" value="1"/>
</dbReference>
<dbReference type="SUPFAM" id="SSF109604">
    <property type="entry name" value="HD-domain/PDEase-like"/>
    <property type="match status" value="1"/>
</dbReference>
<dbReference type="HOGENOM" id="CLU_000445_92_3_4"/>
<dbReference type="EMBL" id="HE965806">
    <property type="protein sequence ID" value="CCJ53471.1"/>
    <property type="molecule type" value="Genomic_DNA"/>
</dbReference>
<name>A0A0C6P5C5_BORBO</name>
<accession>A0A0C6P5C5</accession>
<gene>
    <name evidence="3" type="ORF">BN112_1554</name>
</gene>
<dbReference type="InterPro" id="IPR052020">
    <property type="entry name" value="Cyclic_di-GMP/3'3'-cGAMP_PDE"/>
</dbReference>
<dbReference type="SMR" id="A0A0C6P5C5"/>
<dbReference type="AlphaFoldDB" id="A0A0C6P5C5"/>
<sequence length="201" mass="21840">MQTESLPRSEADTRACRALAAALRARDPSTAIHSGRVAALAGELGRAYGLDGMAIRRLELGASLHDIGKLGVADRVLHHPGRLLGEDWTHMQEHSVLGERIIAATGLDDGAAIGRIVRHHHEHYDGSGYPDGLAGEAIPLEARLIALVDAYDAITAHRPYRPPVPHDRTMAMLEAEQGARTDPQAFTIFARMIERSQWRAG</sequence>
<feature type="domain" description="HD" evidence="1">
    <location>
        <begin position="30"/>
        <end position="154"/>
    </location>
</feature>
<dbReference type="RefSeq" id="WP_003813001.1">
    <property type="nucleotide sequence ID" value="NC_019382.1"/>
</dbReference>
<dbReference type="OrthoDB" id="9763857at2"/>
<evidence type="ECO:0000259" key="2">
    <source>
        <dbReference type="PROSITE" id="PS51832"/>
    </source>
</evidence>
<organism evidence="3 4">
    <name type="scientific">Bordetella bronchiseptica 253</name>
    <dbReference type="NCBI Taxonomy" id="568707"/>
    <lineage>
        <taxon>Bacteria</taxon>
        <taxon>Pseudomonadati</taxon>
        <taxon>Pseudomonadota</taxon>
        <taxon>Betaproteobacteria</taxon>
        <taxon>Burkholderiales</taxon>
        <taxon>Alcaligenaceae</taxon>
        <taxon>Bordetella</taxon>
    </lineage>
</organism>
<dbReference type="Proteomes" id="UP000007564">
    <property type="component" value="Chromosome"/>
</dbReference>
<dbReference type="PROSITE" id="PS51831">
    <property type="entry name" value="HD"/>
    <property type="match status" value="1"/>
</dbReference>
<dbReference type="KEGG" id="bbh:BN112_1554"/>
<evidence type="ECO:0000259" key="1">
    <source>
        <dbReference type="PROSITE" id="PS51831"/>
    </source>
</evidence>
<dbReference type="InterPro" id="IPR003607">
    <property type="entry name" value="HD/PDEase_dom"/>
</dbReference>
<dbReference type="GeneID" id="69600494"/>
<dbReference type="PANTHER" id="PTHR45228">
    <property type="entry name" value="CYCLIC DI-GMP PHOSPHODIESTERASE TM_0186-RELATED"/>
    <property type="match status" value="1"/>
</dbReference>
<dbReference type="GO" id="GO:0008081">
    <property type="term" value="F:phosphoric diester hydrolase activity"/>
    <property type="evidence" value="ECO:0007669"/>
    <property type="project" value="UniProtKB-ARBA"/>
</dbReference>
<dbReference type="Pfam" id="PF13487">
    <property type="entry name" value="HD_5"/>
    <property type="match status" value="1"/>
</dbReference>
<reference evidence="3 4" key="1">
    <citation type="journal article" date="2012" name="BMC Genomics">
        <title>Comparative genomics of the classical Bordetella subspecies: the evolution and exchange of virulence-associated diversity amongst closely related pathogens.</title>
        <authorList>
            <person name="Park J."/>
            <person name="Zhang Y."/>
            <person name="Buboltz A.M."/>
            <person name="Zhang X."/>
            <person name="Schuster S.C."/>
            <person name="Ahuja U."/>
            <person name="Liu M."/>
            <person name="Miller J.F."/>
            <person name="Sebaihia M."/>
            <person name="Bentley S.D."/>
            <person name="Parkhill J."/>
            <person name="Harvill E.T."/>
        </authorList>
    </citation>
    <scope>NUCLEOTIDE SEQUENCE [LARGE SCALE GENOMIC DNA]</scope>
    <source>
        <strain evidence="3 4">253</strain>
    </source>
</reference>
<dbReference type="PROSITE" id="PS51832">
    <property type="entry name" value="HD_GYP"/>
    <property type="match status" value="1"/>
</dbReference>
<dbReference type="PANTHER" id="PTHR45228:SF4">
    <property type="entry name" value="LIPOPROTEIN"/>
    <property type="match status" value="1"/>
</dbReference>
<evidence type="ECO:0000313" key="3">
    <source>
        <dbReference type="EMBL" id="CCJ53471.1"/>
    </source>
</evidence>
<feature type="domain" description="HD-GYP" evidence="2">
    <location>
        <begin position="8"/>
        <end position="201"/>
    </location>
</feature>
<evidence type="ECO:0000313" key="4">
    <source>
        <dbReference type="Proteomes" id="UP000007564"/>
    </source>
</evidence>
<dbReference type="InterPro" id="IPR006674">
    <property type="entry name" value="HD_domain"/>
</dbReference>
<protein>
    <submittedName>
        <fullName evidence="3">Uncharacterized protein</fullName>
    </submittedName>
</protein>
<dbReference type="SMART" id="SM00471">
    <property type="entry name" value="HDc"/>
    <property type="match status" value="1"/>
</dbReference>
<proteinExistence type="predicted"/>
<dbReference type="Gene3D" id="1.10.3210.10">
    <property type="entry name" value="Hypothetical protein af1432"/>
    <property type="match status" value="1"/>
</dbReference>